<reference evidence="4" key="1">
    <citation type="submission" date="2018-05" db="EMBL/GenBank/DDBJ databases">
        <authorList>
            <person name="Lanie J.A."/>
            <person name="Ng W.-L."/>
            <person name="Kazmierczak K.M."/>
            <person name="Andrzejewski T.M."/>
            <person name="Davidsen T.M."/>
            <person name="Wayne K.J."/>
            <person name="Tettelin H."/>
            <person name="Glass J.I."/>
            <person name="Rusch D."/>
            <person name="Podicherti R."/>
            <person name="Tsui H.-C.T."/>
            <person name="Winkler M.E."/>
        </authorList>
    </citation>
    <scope>NUCLEOTIDE SEQUENCE</scope>
</reference>
<gene>
    <name evidence="4" type="ORF">METZ01_LOCUS273147</name>
</gene>
<evidence type="ECO:0000259" key="3">
    <source>
        <dbReference type="PROSITE" id="PS50835"/>
    </source>
</evidence>
<evidence type="ECO:0000256" key="1">
    <source>
        <dbReference type="ARBA" id="ARBA00023319"/>
    </source>
</evidence>
<dbReference type="InterPro" id="IPR003599">
    <property type="entry name" value="Ig_sub"/>
</dbReference>
<dbReference type="InterPro" id="IPR007110">
    <property type="entry name" value="Ig-like_dom"/>
</dbReference>
<feature type="domain" description="Ig-like" evidence="3">
    <location>
        <begin position="308"/>
        <end position="389"/>
    </location>
</feature>
<proteinExistence type="predicted"/>
<dbReference type="GO" id="GO:0007411">
    <property type="term" value="P:axon guidance"/>
    <property type="evidence" value="ECO:0007669"/>
    <property type="project" value="TreeGrafter"/>
</dbReference>
<dbReference type="PROSITE" id="PS50835">
    <property type="entry name" value="IG_LIKE"/>
    <property type="match status" value="2"/>
</dbReference>
<evidence type="ECO:0000256" key="2">
    <source>
        <dbReference type="SAM" id="MobiDB-lite"/>
    </source>
</evidence>
<dbReference type="AlphaFoldDB" id="A0A382K9V5"/>
<dbReference type="InterPro" id="IPR013783">
    <property type="entry name" value="Ig-like_fold"/>
</dbReference>
<dbReference type="GO" id="GO:0005886">
    <property type="term" value="C:plasma membrane"/>
    <property type="evidence" value="ECO:0007669"/>
    <property type="project" value="TreeGrafter"/>
</dbReference>
<sequence>AKRLVFEEVAMSDAGVYAVQVTSGAESVMSDAAQLVIQFEEDAPETEVNTKLDLGSFLTSGPVGGDTGGKEIEIVFGGPDLLPRLLAKLRSIEKKPGEFSFSGATVYTTTGAAKDPGEPNHAGNTGGASAWTTFTPTEEGTAKLSTENSDFDTVLAIYKVGTGSGWDALEEVGSDDNGGGDGQDSEVVFDVEEGVTYLVAVDGVGGETGTVQLNHELSQTPVIDSMTESADGLLNGTATLEVTASSPLADAELTYQWRRDGNLIDGATEATLNLTDMQYTDAGDYTVEVSSFAGSVTSDDIPVRVIQPVTIGTQPPSASGIVGGSVVLEISVTGTDPITYQWKHAGEDVEGGSEATLTLASLTEASAGEYQVVVTNPAGSVLSDVATLTVETPPVVASLTEDQNVIAGETVVLSVTATGSQPMT</sequence>
<protein>
    <recommendedName>
        <fullName evidence="3">Ig-like domain-containing protein</fullName>
    </recommendedName>
</protein>
<organism evidence="4">
    <name type="scientific">marine metagenome</name>
    <dbReference type="NCBI Taxonomy" id="408172"/>
    <lineage>
        <taxon>unclassified sequences</taxon>
        <taxon>metagenomes</taxon>
        <taxon>ecological metagenomes</taxon>
    </lineage>
</organism>
<dbReference type="InterPro" id="IPR003598">
    <property type="entry name" value="Ig_sub2"/>
</dbReference>
<dbReference type="GO" id="GO:0030424">
    <property type="term" value="C:axon"/>
    <property type="evidence" value="ECO:0007669"/>
    <property type="project" value="TreeGrafter"/>
</dbReference>
<dbReference type="EMBL" id="UINC01078836">
    <property type="protein sequence ID" value="SVC20293.1"/>
    <property type="molecule type" value="Genomic_DNA"/>
</dbReference>
<dbReference type="GO" id="GO:0007156">
    <property type="term" value="P:homophilic cell adhesion via plasma membrane adhesion molecules"/>
    <property type="evidence" value="ECO:0007669"/>
    <property type="project" value="TreeGrafter"/>
</dbReference>
<dbReference type="InterPro" id="IPR036179">
    <property type="entry name" value="Ig-like_dom_sf"/>
</dbReference>
<dbReference type="SMART" id="SM00408">
    <property type="entry name" value="IGc2"/>
    <property type="match status" value="1"/>
</dbReference>
<dbReference type="GO" id="GO:0070593">
    <property type="term" value="P:dendrite self-avoidance"/>
    <property type="evidence" value="ECO:0007669"/>
    <property type="project" value="TreeGrafter"/>
</dbReference>
<dbReference type="SUPFAM" id="SSF48726">
    <property type="entry name" value="Immunoglobulin"/>
    <property type="match status" value="2"/>
</dbReference>
<dbReference type="PANTHER" id="PTHR10075:SF14">
    <property type="entry name" value="CELL ADHESION MOLECULE DSCAM2-RELATED"/>
    <property type="match status" value="1"/>
</dbReference>
<dbReference type="Gene3D" id="2.60.40.10">
    <property type="entry name" value="Immunoglobulins"/>
    <property type="match status" value="2"/>
</dbReference>
<keyword evidence="1" id="KW-0393">Immunoglobulin domain</keyword>
<evidence type="ECO:0000313" key="4">
    <source>
        <dbReference type="EMBL" id="SVC20293.1"/>
    </source>
</evidence>
<feature type="region of interest" description="Disordered" evidence="2">
    <location>
        <begin position="112"/>
        <end position="131"/>
    </location>
</feature>
<feature type="non-terminal residue" evidence="4">
    <location>
        <position position="424"/>
    </location>
</feature>
<name>A0A382K9V5_9ZZZZ</name>
<accession>A0A382K9V5</accession>
<dbReference type="GO" id="GO:0098632">
    <property type="term" value="F:cell-cell adhesion mediator activity"/>
    <property type="evidence" value="ECO:0007669"/>
    <property type="project" value="TreeGrafter"/>
</dbReference>
<dbReference type="Pfam" id="PF13927">
    <property type="entry name" value="Ig_3"/>
    <property type="match status" value="1"/>
</dbReference>
<dbReference type="PANTHER" id="PTHR10075">
    <property type="entry name" value="BASIGIN RELATED"/>
    <property type="match status" value="1"/>
</dbReference>
<feature type="domain" description="Ig-like" evidence="3">
    <location>
        <begin position="221"/>
        <end position="304"/>
    </location>
</feature>
<feature type="non-terminal residue" evidence="4">
    <location>
        <position position="1"/>
    </location>
</feature>
<dbReference type="SMART" id="SM00409">
    <property type="entry name" value="IG"/>
    <property type="match status" value="2"/>
</dbReference>